<dbReference type="Gene3D" id="3.60.21.10">
    <property type="match status" value="1"/>
</dbReference>
<dbReference type="EMBL" id="JAPZBQ010000001">
    <property type="protein sequence ID" value="KAJ5353354.1"/>
    <property type="molecule type" value="Genomic_DNA"/>
</dbReference>
<dbReference type="EMBL" id="JAPZBR010000002">
    <property type="protein sequence ID" value="KAJ5363335.1"/>
    <property type="molecule type" value="Genomic_DNA"/>
</dbReference>
<evidence type="ECO:0000313" key="5">
    <source>
        <dbReference type="Proteomes" id="UP001148299"/>
    </source>
</evidence>
<organism evidence="2 4">
    <name type="scientific">Penicillium brevicompactum</name>
    <dbReference type="NCBI Taxonomy" id="5074"/>
    <lineage>
        <taxon>Eukaryota</taxon>
        <taxon>Fungi</taxon>
        <taxon>Dikarya</taxon>
        <taxon>Ascomycota</taxon>
        <taxon>Pezizomycotina</taxon>
        <taxon>Eurotiomycetes</taxon>
        <taxon>Eurotiomycetidae</taxon>
        <taxon>Eurotiales</taxon>
        <taxon>Aspergillaceae</taxon>
        <taxon>Penicillium</taxon>
    </lineage>
</organism>
<keyword evidence="5" id="KW-1185">Reference proteome</keyword>
<feature type="domain" description="Calcineurin-like phosphoesterase" evidence="1">
    <location>
        <begin position="71"/>
        <end position="210"/>
    </location>
</feature>
<evidence type="ECO:0000313" key="2">
    <source>
        <dbReference type="EMBL" id="KAJ5353354.1"/>
    </source>
</evidence>
<dbReference type="InterPro" id="IPR051693">
    <property type="entry name" value="UPF0046_metallophosphoest"/>
</dbReference>
<protein>
    <recommendedName>
        <fullName evidence="1">Calcineurin-like phosphoesterase domain-containing protein</fullName>
    </recommendedName>
</protein>
<accession>A0A9W9R687</accession>
<evidence type="ECO:0000259" key="1">
    <source>
        <dbReference type="Pfam" id="PF00149"/>
    </source>
</evidence>
<dbReference type="InterPro" id="IPR004843">
    <property type="entry name" value="Calcineurin-like_PHP"/>
</dbReference>
<name>A0A9W9R687_PENBR</name>
<comment type="caution">
    <text evidence="2">The sequence shown here is derived from an EMBL/GenBank/DDBJ whole genome shotgun (WGS) entry which is preliminary data.</text>
</comment>
<dbReference type="AlphaFoldDB" id="A0A9W9R687"/>
<evidence type="ECO:0000313" key="4">
    <source>
        <dbReference type="Proteomes" id="UP001147695"/>
    </source>
</evidence>
<dbReference type="Proteomes" id="UP001147695">
    <property type="component" value="Unassembled WGS sequence"/>
</dbReference>
<gene>
    <name evidence="2" type="ORF">N7452_002328</name>
    <name evidence="3" type="ORF">N7541_004179</name>
</gene>
<dbReference type="PANTHER" id="PTHR12905">
    <property type="entry name" value="METALLOPHOSPHOESTERASE"/>
    <property type="match status" value="1"/>
</dbReference>
<reference evidence="2" key="1">
    <citation type="submission" date="2022-12" db="EMBL/GenBank/DDBJ databases">
        <authorList>
            <person name="Petersen C."/>
        </authorList>
    </citation>
    <scope>NUCLEOTIDE SEQUENCE</scope>
    <source>
        <strain evidence="2">IBT 35673</strain>
        <strain evidence="3">IBT 35675</strain>
    </source>
</reference>
<proteinExistence type="predicted"/>
<sequence length="308" mass="35418">MSTKDSDAVAQGAIFKVIPPPKPTAWQRFKKQPFLFIARKLYEWRRITPFEPSNKPVSVVCVSNTYYQHPEIPKGDVLIHAGDLSPDGSRAHFQRTLDWLNEQPHSIKIVVAGMTDQLMDRHRDAGRCWDREDRDKIDWGDIIYLENSGITLLAPNGKRLRIWGSPCSPIREKKLGFQYPRDKSFWKGKIPETVDILITHTPPYGHLDSSTGCYHLLHELWENPPRLHVFGRARENYGTEVLQYDKLQASVEFMIGRDEGLKELWQVIKGFVLSWVCPATGRRTLLVNACITGGFWDMTRRGPIKVVI</sequence>
<dbReference type="InterPro" id="IPR029052">
    <property type="entry name" value="Metallo-depent_PP-like"/>
</dbReference>
<reference evidence="2" key="2">
    <citation type="journal article" date="2023" name="IMA Fungus">
        <title>Comparative genomic study of the Penicillium genus elucidates a diverse pangenome and 15 lateral gene transfer events.</title>
        <authorList>
            <person name="Petersen C."/>
            <person name="Sorensen T."/>
            <person name="Nielsen M.R."/>
            <person name="Sondergaard T.E."/>
            <person name="Sorensen J.L."/>
            <person name="Fitzpatrick D.A."/>
            <person name="Frisvad J.C."/>
            <person name="Nielsen K.L."/>
        </authorList>
    </citation>
    <scope>NUCLEOTIDE SEQUENCE</scope>
    <source>
        <strain evidence="2">IBT 35673</strain>
        <strain evidence="3">IBT 35675</strain>
    </source>
</reference>
<evidence type="ECO:0000313" key="3">
    <source>
        <dbReference type="EMBL" id="KAJ5363335.1"/>
    </source>
</evidence>
<dbReference type="CDD" id="cd07379">
    <property type="entry name" value="MPP_239FB"/>
    <property type="match status" value="1"/>
</dbReference>
<dbReference type="GO" id="GO:0016787">
    <property type="term" value="F:hydrolase activity"/>
    <property type="evidence" value="ECO:0007669"/>
    <property type="project" value="InterPro"/>
</dbReference>
<dbReference type="Pfam" id="PF00149">
    <property type="entry name" value="Metallophos"/>
    <property type="match status" value="1"/>
</dbReference>
<dbReference type="PANTHER" id="PTHR12905:SF0">
    <property type="entry name" value="CALCINEURIN-LIKE PHOSPHOESTERASE DOMAIN-CONTAINING PROTEIN"/>
    <property type="match status" value="1"/>
</dbReference>
<dbReference type="SUPFAM" id="SSF56300">
    <property type="entry name" value="Metallo-dependent phosphatases"/>
    <property type="match status" value="1"/>
</dbReference>
<dbReference type="Proteomes" id="UP001148299">
    <property type="component" value="Unassembled WGS sequence"/>
</dbReference>